<dbReference type="InterPro" id="IPR052753">
    <property type="entry name" value="Rbr2/Nigerythrin"/>
</dbReference>
<dbReference type="InterPro" id="IPR024934">
    <property type="entry name" value="Rubredoxin-like_dom"/>
</dbReference>
<dbReference type="GO" id="GO:0016491">
    <property type="term" value="F:oxidoreductase activity"/>
    <property type="evidence" value="ECO:0007669"/>
    <property type="project" value="InterPro"/>
</dbReference>
<dbReference type="CDD" id="cd01041">
    <property type="entry name" value="Rubrerythrin"/>
    <property type="match status" value="1"/>
</dbReference>
<dbReference type="InterPro" id="IPR009040">
    <property type="entry name" value="Ferritin-like_diiron"/>
</dbReference>
<dbReference type="CDD" id="cd00729">
    <property type="entry name" value="rubredoxin_SM"/>
    <property type="match status" value="1"/>
</dbReference>
<dbReference type="PATRIC" id="fig|380242.3.peg.4001"/>
<accession>A0A0M2UR01</accession>
<keyword evidence="1" id="KW-0813">Transport</keyword>
<feature type="domain" description="Ferritin-like diiron" evidence="4">
    <location>
        <begin position="1"/>
        <end position="127"/>
    </location>
</feature>
<dbReference type="Pfam" id="PF02915">
    <property type="entry name" value="Rubrerythrin"/>
    <property type="match status" value="1"/>
</dbReference>
<dbReference type="InterPro" id="IPR012347">
    <property type="entry name" value="Ferritin-like"/>
</dbReference>
<organism evidence="5 6">
    <name type="scientific">Candidatus Brocadia fulgida</name>
    <dbReference type="NCBI Taxonomy" id="380242"/>
    <lineage>
        <taxon>Bacteria</taxon>
        <taxon>Pseudomonadati</taxon>
        <taxon>Planctomycetota</taxon>
        <taxon>Candidatus Brocadiia</taxon>
        <taxon>Candidatus Brocadiales</taxon>
        <taxon>Candidatus Brocadiaceae</taxon>
        <taxon>Candidatus Brocadia</taxon>
    </lineage>
</organism>
<dbReference type="Gene3D" id="1.20.1260.10">
    <property type="match status" value="1"/>
</dbReference>
<dbReference type="PROSITE" id="PS50903">
    <property type="entry name" value="RUBREDOXIN_LIKE"/>
    <property type="match status" value="1"/>
</dbReference>
<dbReference type="Pfam" id="PF21349">
    <property type="entry name" value="RUBY_RBDX"/>
    <property type="match status" value="1"/>
</dbReference>
<evidence type="ECO:0000259" key="3">
    <source>
        <dbReference type="PROSITE" id="PS50903"/>
    </source>
</evidence>
<evidence type="ECO:0000313" key="5">
    <source>
        <dbReference type="EMBL" id="KKO18075.1"/>
    </source>
</evidence>
<dbReference type="Gene3D" id="2.20.28.10">
    <property type="match status" value="1"/>
</dbReference>
<reference evidence="5 6" key="1">
    <citation type="journal article" date="2013" name="BMC Microbiol.">
        <title>Identification of the type II cytochrome c maturation pathway in anammox bacteria by comparative genomics.</title>
        <authorList>
            <person name="Ferousi C."/>
            <person name="Speth D.R."/>
            <person name="Reimann J."/>
            <person name="Op den Camp H.J."/>
            <person name="Allen J.W."/>
            <person name="Keltjens J.T."/>
            <person name="Jetten M.S."/>
        </authorList>
    </citation>
    <scope>NUCLEOTIDE SEQUENCE [LARGE SCALE GENOMIC DNA]</scope>
    <source>
        <strain evidence="5">RU1</strain>
    </source>
</reference>
<dbReference type="SUPFAM" id="SSF57802">
    <property type="entry name" value="Rubredoxin-like"/>
    <property type="match status" value="1"/>
</dbReference>
<comment type="caution">
    <text evidence="5">The sequence shown here is derived from an EMBL/GenBank/DDBJ whole genome shotgun (WGS) entry which is preliminary data.</text>
</comment>
<evidence type="ECO:0000313" key="6">
    <source>
        <dbReference type="Proteomes" id="UP000034954"/>
    </source>
</evidence>
<proteinExistence type="predicted"/>
<dbReference type="GO" id="GO:0005506">
    <property type="term" value="F:iron ion binding"/>
    <property type="evidence" value="ECO:0007669"/>
    <property type="project" value="InterPro"/>
</dbReference>
<evidence type="ECO:0000256" key="2">
    <source>
        <dbReference type="ARBA" id="ARBA00022982"/>
    </source>
</evidence>
<sequence length="163" mass="18152">MSTKDNLKDAFAGESQANRKYLAFAKKADEEGFKQVAKLFRAAAEAETVHAHNHLRVLGGIKTTKENIQEAVEGETYEFTKMYPQFIEEAKKEGNKEALRSFEIANKVENIHAGLYQKALQNLGKNEDVDYYVCQVCGNTVEKAAPDTCPICGAPKSRFTKVS</sequence>
<dbReference type="SUPFAM" id="SSF47240">
    <property type="entry name" value="Ferritin-like"/>
    <property type="match status" value="1"/>
</dbReference>
<protein>
    <submittedName>
        <fullName evidence="5">Rubrerythrin</fullName>
    </submittedName>
</protein>
<keyword evidence="2" id="KW-0249">Electron transport</keyword>
<evidence type="ECO:0000259" key="4">
    <source>
        <dbReference type="PROSITE" id="PS50905"/>
    </source>
</evidence>
<evidence type="ECO:0000256" key="1">
    <source>
        <dbReference type="ARBA" id="ARBA00022448"/>
    </source>
</evidence>
<dbReference type="AlphaFoldDB" id="A0A0M2UR01"/>
<keyword evidence="6" id="KW-1185">Reference proteome</keyword>
<dbReference type="Proteomes" id="UP000034954">
    <property type="component" value="Unassembled WGS sequence"/>
</dbReference>
<dbReference type="InterPro" id="IPR048574">
    <property type="entry name" value="RUBY_RBDX"/>
</dbReference>
<dbReference type="PANTHER" id="PTHR33746">
    <property type="entry name" value="RUBRERYTHRIN"/>
    <property type="match status" value="1"/>
</dbReference>
<feature type="domain" description="Rubredoxin-like" evidence="3">
    <location>
        <begin position="129"/>
        <end position="162"/>
    </location>
</feature>
<dbReference type="InterPro" id="IPR009078">
    <property type="entry name" value="Ferritin-like_SF"/>
</dbReference>
<dbReference type="PROSITE" id="PS50905">
    <property type="entry name" value="FERRITIN_LIKE"/>
    <property type="match status" value="1"/>
</dbReference>
<dbReference type="PANTHER" id="PTHR33746:SF4">
    <property type="entry name" value="RUBRERYTHRIN"/>
    <property type="match status" value="1"/>
</dbReference>
<gene>
    <name evidence="5" type="ORF">BROFUL_03246</name>
</gene>
<name>A0A0M2UR01_9BACT</name>
<dbReference type="InterPro" id="IPR003251">
    <property type="entry name" value="Rr_diiron-bd_dom"/>
</dbReference>
<dbReference type="EMBL" id="LAQJ01000296">
    <property type="protein sequence ID" value="KKO18075.1"/>
    <property type="molecule type" value="Genomic_DNA"/>
</dbReference>